<dbReference type="NCBIfam" id="TIGR00244">
    <property type="entry name" value="transcriptional regulator NrdR"/>
    <property type="match status" value="1"/>
</dbReference>
<gene>
    <name evidence="8 10" type="primary">nrdR</name>
    <name evidence="10" type="ORF">DID87_01195</name>
</gene>
<evidence type="ECO:0000256" key="8">
    <source>
        <dbReference type="HAMAP-Rule" id="MF_00440"/>
    </source>
</evidence>
<evidence type="ECO:0000313" key="11">
    <source>
        <dbReference type="Proteomes" id="UP000313312"/>
    </source>
</evidence>
<keyword evidence="4 8" id="KW-0067">ATP-binding</keyword>
<feature type="domain" description="ATP-cone" evidence="9">
    <location>
        <begin position="49"/>
        <end position="141"/>
    </location>
</feature>
<dbReference type="PANTHER" id="PTHR30455:SF2">
    <property type="entry name" value="TRANSCRIPTIONAL REPRESSOR NRDR"/>
    <property type="match status" value="1"/>
</dbReference>
<evidence type="ECO:0000256" key="7">
    <source>
        <dbReference type="ARBA" id="ARBA00023163"/>
    </source>
</evidence>
<keyword evidence="2 8" id="KW-0547">Nucleotide-binding</keyword>
<protein>
    <recommendedName>
        <fullName evidence="8">Transcriptional repressor NrdR</fullName>
    </recommendedName>
</protein>
<keyword evidence="6 8" id="KW-0238">DNA-binding</keyword>
<dbReference type="PROSITE" id="PS51161">
    <property type="entry name" value="ATP_CONE"/>
    <property type="match status" value="1"/>
</dbReference>
<dbReference type="InterPro" id="IPR055173">
    <property type="entry name" value="NrdR-like_N"/>
</dbReference>
<evidence type="ECO:0000259" key="9">
    <source>
        <dbReference type="PROSITE" id="PS51161"/>
    </source>
</evidence>
<evidence type="ECO:0000256" key="3">
    <source>
        <dbReference type="ARBA" id="ARBA00022833"/>
    </source>
</evidence>
<dbReference type="InterPro" id="IPR005144">
    <property type="entry name" value="ATP-cone_dom"/>
</dbReference>
<keyword evidence="8" id="KW-0479">Metal-binding</keyword>
<comment type="cofactor">
    <cofactor evidence="8">
        <name>Zn(2+)</name>
        <dbReference type="ChEBI" id="CHEBI:29105"/>
    </cofactor>
    <text evidence="8">Binds 1 zinc ion.</text>
</comment>
<dbReference type="AlphaFoldDB" id="A0A5C4TKF1"/>
<evidence type="ECO:0000256" key="6">
    <source>
        <dbReference type="ARBA" id="ARBA00023125"/>
    </source>
</evidence>
<name>A0A5C4TKF1_FRUSA</name>
<feature type="zinc finger region" evidence="8">
    <location>
        <begin position="3"/>
        <end position="34"/>
    </location>
</feature>
<dbReference type="EMBL" id="QFCR01000002">
    <property type="protein sequence ID" value="TNK90988.1"/>
    <property type="molecule type" value="Genomic_DNA"/>
</dbReference>
<organism evidence="10 11">
    <name type="scientific">Fructilactobacillus sanfranciscensis</name>
    <name type="common">Lactobacillus sanfranciscensis</name>
    <dbReference type="NCBI Taxonomy" id="1625"/>
    <lineage>
        <taxon>Bacteria</taxon>
        <taxon>Bacillati</taxon>
        <taxon>Bacillota</taxon>
        <taxon>Bacilli</taxon>
        <taxon>Lactobacillales</taxon>
        <taxon>Lactobacillaceae</taxon>
        <taxon>Fructilactobacillus</taxon>
    </lineage>
</organism>
<evidence type="ECO:0000256" key="1">
    <source>
        <dbReference type="ARBA" id="ARBA00022491"/>
    </source>
</evidence>
<dbReference type="InterPro" id="IPR003796">
    <property type="entry name" value="RNR_NrdR-like"/>
</dbReference>
<comment type="similarity">
    <text evidence="8">Belongs to the NrdR family.</text>
</comment>
<dbReference type="RefSeq" id="WP_056957621.1">
    <property type="nucleotide sequence ID" value="NZ_BAAAXT010000017.1"/>
</dbReference>
<dbReference type="PANTHER" id="PTHR30455">
    <property type="entry name" value="TRANSCRIPTIONAL REPRESSOR NRDR"/>
    <property type="match status" value="1"/>
</dbReference>
<keyword evidence="1 8" id="KW-0678">Repressor</keyword>
<reference evidence="10 11" key="1">
    <citation type="submission" date="2018-05" db="EMBL/GenBank/DDBJ databases">
        <title>Lactobacillus sanfranciscensis Ah4 draft denome sequence.</title>
        <authorList>
            <person name="Zhang G."/>
        </authorList>
    </citation>
    <scope>NUCLEOTIDE SEQUENCE [LARGE SCALE GENOMIC DNA]</scope>
    <source>
        <strain evidence="10 11">Ah4</strain>
    </source>
</reference>
<dbReference type="HAMAP" id="MF_00440">
    <property type="entry name" value="NrdR"/>
    <property type="match status" value="1"/>
</dbReference>
<dbReference type="GeneID" id="93160504"/>
<comment type="function">
    <text evidence="8">Negatively regulates transcription of bacterial ribonucleotide reductase nrd genes and operons by binding to NrdR-boxes.</text>
</comment>
<evidence type="ECO:0000256" key="5">
    <source>
        <dbReference type="ARBA" id="ARBA00023015"/>
    </source>
</evidence>
<evidence type="ECO:0000256" key="2">
    <source>
        <dbReference type="ARBA" id="ARBA00022741"/>
    </source>
</evidence>
<dbReference type="Proteomes" id="UP000313312">
    <property type="component" value="Unassembled WGS sequence"/>
</dbReference>
<comment type="caution">
    <text evidence="10">The sequence shown here is derived from an EMBL/GenBank/DDBJ whole genome shotgun (WGS) entry which is preliminary data.</text>
</comment>
<dbReference type="GO" id="GO:0003677">
    <property type="term" value="F:DNA binding"/>
    <property type="evidence" value="ECO:0007669"/>
    <property type="project" value="UniProtKB-KW"/>
</dbReference>
<dbReference type="GO" id="GO:0045892">
    <property type="term" value="P:negative regulation of DNA-templated transcription"/>
    <property type="evidence" value="ECO:0007669"/>
    <property type="project" value="UniProtKB-UniRule"/>
</dbReference>
<evidence type="ECO:0000313" key="10">
    <source>
        <dbReference type="EMBL" id="TNK90988.1"/>
    </source>
</evidence>
<keyword evidence="5 8" id="KW-0805">Transcription regulation</keyword>
<dbReference type="Pfam" id="PF22811">
    <property type="entry name" value="Zn_ribbon_NrdR"/>
    <property type="match status" value="1"/>
</dbReference>
<proteinExistence type="inferred from homology"/>
<accession>A0A5C4TKF1</accession>
<dbReference type="Pfam" id="PF03477">
    <property type="entry name" value="ATP-cone"/>
    <property type="match status" value="1"/>
</dbReference>
<keyword evidence="7 8" id="KW-0804">Transcription</keyword>
<keyword evidence="3 8" id="KW-0862">Zinc</keyword>
<evidence type="ECO:0000256" key="4">
    <source>
        <dbReference type="ARBA" id="ARBA00022840"/>
    </source>
</evidence>
<dbReference type="GO" id="GO:0005524">
    <property type="term" value="F:ATP binding"/>
    <property type="evidence" value="ECO:0007669"/>
    <property type="project" value="UniProtKB-UniRule"/>
</dbReference>
<keyword evidence="8" id="KW-0863">Zinc-finger</keyword>
<dbReference type="GO" id="GO:0008270">
    <property type="term" value="F:zinc ion binding"/>
    <property type="evidence" value="ECO:0007669"/>
    <property type="project" value="UniProtKB-UniRule"/>
</dbReference>
<sequence length="163" mass="18891">MKCPKCQHTSSKVLESRPIQVGNEIRRRRECNNCGHRFTTFERIEASPLLVVKKDGNREEFSSEKVLRGIIRSCEKRPVSLEQMNRIVNETKRNLENNDDGSHEVSSELIGKGVMAGLKDVDEIAYIRFASVYRQFKDMNEFYSKMKELMGDDASKEKNKKDE</sequence>